<dbReference type="NCBIfam" id="TIGR00016">
    <property type="entry name" value="ackA"/>
    <property type="match status" value="1"/>
</dbReference>
<feature type="binding site" evidence="5">
    <location>
        <position position="91"/>
    </location>
    <ligand>
        <name>substrate</name>
    </ligand>
</feature>
<dbReference type="EMBL" id="SRSD01000009">
    <property type="protein sequence ID" value="KAA0889120.1"/>
    <property type="molecule type" value="Genomic_DNA"/>
</dbReference>
<evidence type="ECO:0000256" key="3">
    <source>
        <dbReference type="ARBA" id="ARBA00022777"/>
    </source>
</evidence>
<feature type="site" description="Transition state stabilizer" evidence="5">
    <location>
        <position position="241"/>
    </location>
</feature>
<dbReference type="GO" id="GO:0005524">
    <property type="term" value="F:ATP binding"/>
    <property type="evidence" value="ECO:0007669"/>
    <property type="project" value="UniProtKB-KW"/>
</dbReference>
<comment type="pathway">
    <text evidence="5">Metabolic intermediate biosynthesis; acetyl-CoA biosynthesis; acetyl-CoA from acetate: step 1/2.</text>
</comment>
<comment type="catalytic activity">
    <reaction evidence="5">
        <text>acetate + ATP = acetyl phosphate + ADP</text>
        <dbReference type="Rhea" id="RHEA:11352"/>
        <dbReference type="ChEBI" id="CHEBI:22191"/>
        <dbReference type="ChEBI" id="CHEBI:30089"/>
        <dbReference type="ChEBI" id="CHEBI:30616"/>
        <dbReference type="ChEBI" id="CHEBI:456216"/>
        <dbReference type="EC" id="2.7.2.1"/>
    </reaction>
</comment>
<keyword evidence="8" id="KW-1185">Reference proteome</keyword>
<dbReference type="Gene3D" id="3.30.420.40">
    <property type="match status" value="2"/>
</dbReference>
<feature type="binding site" evidence="5">
    <location>
        <position position="14"/>
    </location>
    <ligand>
        <name>ATP</name>
        <dbReference type="ChEBI" id="CHEBI:30616"/>
    </ligand>
</feature>
<feature type="active site" description="Proton donor/acceptor" evidence="5">
    <location>
        <position position="148"/>
    </location>
</feature>
<keyword evidence="5" id="KW-0460">Magnesium</keyword>
<organism evidence="7 8">
    <name type="scientific">Oryzomonas rubra</name>
    <dbReference type="NCBI Taxonomy" id="2509454"/>
    <lineage>
        <taxon>Bacteria</taxon>
        <taxon>Pseudomonadati</taxon>
        <taxon>Thermodesulfobacteriota</taxon>
        <taxon>Desulfuromonadia</taxon>
        <taxon>Geobacterales</taxon>
        <taxon>Geobacteraceae</taxon>
        <taxon>Oryzomonas</taxon>
    </lineage>
</organism>
<dbReference type="SUPFAM" id="SSF53067">
    <property type="entry name" value="Actin-like ATPase domain"/>
    <property type="match status" value="2"/>
</dbReference>
<dbReference type="UniPathway" id="UPA00340">
    <property type="reaction ID" value="UER00458"/>
</dbReference>
<comment type="caution">
    <text evidence="7">The sequence shown here is derived from an EMBL/GenBank/DDBJ whole genome shotgun (WGS) entry which is preliminary data.</text>
</comment>
<comment type="subunit">
    <text evidence="5">Homodimer.</text>
</comment>
<evidence type="ECO:0000313" key="7">
    <source>
        <dbReference type="EMBL" id="KAA0889120.1"/>
    </source>
</evidence>
<keyword evidence="1 5" id="KW-0808">Transferase</keyword>
<keyword evidence="2 5" id="KW-0547">Nucleotide-binding</keyword>
<dbReference type="PANTHER" id="PTHR21060">
    <property type="entry name" value="ACETATE KINASE"/>
    <property type="match status" value="1"/>
</dbReference>
<keyword evidence="5" id="KW-0963">Cytoplasm</keyword>
<comment type="caution">
    <text evidence="5">Lacks conserved residue(s) required for the propagation of feature annotation.</text>
</comment>
<feature type="binding site" evidence="5">
    <location>
        <begin position="283"/>
        <end position="285"/>
    </location>
    <ligand>
        <name>ATP</name>
        <dbReference type="ChEBI" id="CHEBI:30616"/>
    </ligand>
</feature>
<evidence type="ECO:0000256" key="5">
    <source>
        <dbReference type="HAMAP-Rule" id="MF_00020"/>
    </source>
</evidence>
<accession>A0A5A9X824</accession>
<evidence type="ECO:0000256" key="6">
    <source>
        <dbReference type="RuleBase" id="RU003835"/>
    </source>
</evidence>
<dbReference type="HAMAP" id="MF_00020">
    <property type="entry name" value="Acetate_kinase"/>
    <property type="match status" value="1"/>
</dbReference>
<name>A0A5A9X824_9BACT</name>
<keyword evidence="3 5" id="KW-0418">Kinase</keyword>
<dbReference type="AlphaFoldDB" id="A0A5A9X824"/>
<comment type="function">
    <text evidence="5">Catalyzes the formation of acetyl phosphate from acetate and ATP. Can also catalyze the reverse reaction.</text>
</comment>
<feature type="binding site" evidence="5">
    <location>
        <position position="387"/>
    </location>
    <ligand>
        <name>Mg(2+)</name>
        <dbReference type="ChEBI" id="CHEBI:18420"/>
    </ligand>
</feature>
<dbReference type="InterPro" id="IPR000890">
    <property type="entry name" value="Aliphatic_acid_kin_short-chain"/>
</dbReference>
<keyword evidence="5" id="KW-0479">Metal-binding</keyword>
<evidence type="ECO:0000256" key="4">
    <source>
        <dbReference type="ARBA" id="ARBA00022840"/>
    </source>
</evidence>
<dbReference type="GO" id="GO:0006083">
    <property type="term" value="P:acetate metabolic process"/>
    <property type="evidence" value="ECO:0007669"/>
    <property type="project" value="TreeGrafter"/>
</dbReference>
<reference evidence="7 8" key="1">
    <citation type="submission" date="2019-04" db="EMBL/GenBank/DDBJ databases">
        <title>Geobacter ruber sp. nov., ferric-reducing bacteria isolated from paddy soil.</title>
        <authorList>
            <person name="Xu Z."/>
            <person name="Masuda Y."/>
            <person name="Itoh H."/>
            <person name="Senoo K."/>
        </authorList>
    </citation>
    <scope>NUCLEOTIDE SEQUENCE [LARGE SCALE GENOMIC DNA]</scope>
    <source>
        <strain evidence="7 8">Red88</strain>
    </source>
</reference>
<dbReference type="PIRSF" id="PIRSF000722">
    <property type="entry name" value="Acetate_prop_kin"/>
    <property type="match status" value="1"/>
</dbReference>
<dbReference type="RefSeq" id="WP_149308862.1">
    <property type="nucleotide sequence ID" value="NZ_SRSD01000009.1"/>
</dbReference>
<sequence length="425" mass="46581">MNILTLSCRTHSIKFHLFTWGGESLLAAGDVKRVGLGGTSISLKVTGRENETREVEFVDHRGAVSLILAILNDPRHGIGDEAVQIGAVGHRVAHGGEQFRHSVVIDDQVLDAIRDLQQLAPLHNAANIAGIEAAAALLPHIPHVAIFDTAFHVTMPDFAYIYPLPYEWYKKFGVRRYGFHGPSHIYLSRRAAMLLGKPANTCNLITIHLEKGVSLCAIKNGMSIDTSMGLTPLEGAVMETRSGDFDAGITPFIMQELNLSAREMESILNQKSGMLGITGWNTDRRHILEAASTGHTRCKLALKMEAYRLKKYIGAYLAAVGPLDAVVFTTGVGEWEWLARELTLEGLECFGILPDPERNRAARSKGEEALITTAASPVKVFVMPTDEELVFAQDVTAILAGEYSDHLHYDYSFARPDFVPLQPAA</sequence>
<keyword evidence="4 5" id="KW-0067">ATP-binding</keyword>
<gene>
    <name evidence="5" type="primary">ackA</name>
    <name evidence="7" type="ORF">ET418_14855</name>
</gene>
<dbReference type="InterPro" id="IPR004372">
    <property type="entry name" value="Ac/propionate_kinase"/>
</dbReference>
<dbReference type="CDD" id="cd24010">
    <property type="entry name" value="ASKHA_NBD_AcK_PK"/>
    <property type="match status" value="1"/>
</dbReference>
<dbReference type="Proteomes" id="UP000324298">
    <property type="component" value="Unassembled WGS sequence"/>
</dbReference>
<dbReference type="GO" id="GO:0000287">
    <property type="term" value="F:magnesium ion binding"/>
    <property type="evidence" value="ECO:0007669"/>
    <property type="project" value="UniProtKB-UniRule"/>
</dbReference>
<dbReference type="GO" id="GO:0008776">
    <property type="term" value="F:acetate kinase activity"/>
    <property type="evidence" value="ECO:0007669"/>
    <property type="project" value="UniProtKB-UniRule"/>
</dbReference>
<dbReference type="OrthoDB" id="9802453at2"/>
<proteinExistence type="inferred from homology"/>
<evidence type="ECO:0000256" key="2">
    <source>
        <dbReference type="ARBA" id="ARBA00022741"/>
    </source>
</evidence>
<comment type="subcellular location">
    <subcellularLocation>
        <location evidence="5">Cytoplasm</location>
    </subcellularLocation>
</comment>
<protein>
    <recommendedName>
        <fullName evidence="5">Acetate kinase</fullName>
        <ecNumber evidence="5">2.7.2.1</ecNumber>
    </recommendedName>
    <alternativeName>
        <fullName evidence="5">Acetokinase</fullName>
    </alternativeName>
</protein>
<dbReference type="GO" id="GO:0006085">
    <property type="term" value="P:acetyl-CoA biosynthetic process"/>
    <property type="evidence" value="ECO:0007669"/>
    <property type="project" value="UniProtKB-UniRule"/>
</dbReference>
<dbReference type="InterPro" id="IPR043129">
    <property type="entry name" value="ATPase_NBD"/>
</dbReference>
<evidence type="ECO:0000313" key="8">
    <source>
        <dbReference type="Proteomes" id="UP000324298"/>
    </source>
</evidence>
<comment type="cofactor">
    <cofactor evidence="5">
        <name>Mg(2+)</name>
        <dbReference type="ChEBI" id="CHEBI:18420"/>
    </cofactor>
    <cofactor evidence="5">
        <name>Mn(2+)</name>
        <dbReference type="ChEBI" id="CHEBI:29035"/>
    </cofactor>
    <text evidence="5">Mg(2+). Can also accept Mn(2+).</text>
</comment>
<comment type="similarity">
    <text evidence="5 6">Belongs to the acetokinase family.</text>
</comment>
<dbReference type="PRINTS" id="PR00471">
    <property type="entry name" value="ACETATEKNASE"/>
</dbReference>
<dbReference type="Pfam" id="PF00871">
    <property type="entry name" value="Acetate_kinase"/>
    <property type="match status" value="1"/>
</dbReference>
<dbReference type="GO" id="GO:0005737">
    <property type="term" value="C:cytoplasm"/>
    <property type="evidence" value="ECO:0007669"/>
    <property type="project" value="UniProtKB-SubCell"/>
</dbReference>
<feature type="site" description="Transition state stabilizer" evidence="5">
    <location>
        <position position="180"/>
    </location>
</feature>
<evidence type="ECO:0000256" key="1">
    <source>
        <dbReference type="ARBA" id="ARBA00022679"/>
    </source>
</evidence>
<dbReference type="EC" id="2.7.2.1" evidence="5"/>
<dbReference type="PANTHER" id="PTHR21060:SF15">
    <property type="entry name" value="ACETATE KINASE-RELATED"/>
    <property type="match status" value="1"/>
</dbReference>